<dbReference type="AlphaFoldDB" id="A0A644WGJ4"/>
<name>A0A644WGJ4_9ZZZZ</name>
<gene>
    <name evidence="1" type="ORF">SDC9_48964</name>
</gene>
<accession>A0A644WGJ4</accession>
<proteinExistence type="predicted"/>
<organism evidence="1">
    <name type="scientific">bioreactor metagenome</name>
    <dbReference type="NCBI Taxonomy" id="1076179"/>
    <lineage>
        <taxon>unclassified sequences</taxon>
        <taxon>metagenomes</taxon>
        <taxon>ecological metagenomes</taxon>
    </lineage>
</organism>
<evidence type="ECO:0000313" key="1">
    <source>
        <dbReference type="EMBL" id="MPM02709.1"/>
    </source>
</evidence>
<comment type="caution">
    <text evidence="1">The sequence shown here is derived from an EMBL/GenBank/DDBJ whole genome shotgun (WGS) entry which is preliminary data.</text>
</comment>
<protein>
    <submittedName>
        <fullName evidence="1">Uncharacterized protein</fullName>
    </submittedName>
</protein>
<dbReference type="EMBL" id="VSSQ01000890">
    <property type="protein sequence ID" value="MPM02709.1"/>
    <property type="molecule type" value="Genomic_DNA"/>
</dbReference>
<sequence length="145" mass="16470">MATIFSSICAFLLANKTAIATKVIASATYDGLKKVLDFSSLKNRIKKFFKKDEDAEKYIETICNTQSKNEAKPYRDIEDSFEELTGGKFDNELFNEIKNWIEENQGQISNVSKMEFKNEGGFNIGIQNAGKNIFNIQGDYKPKKD</sequence>
<reference evidence="1" key="1">
    <citation type="submission" date="2019-08" db="EMBL/GenBank/DDBJ databases">
        <authorList>
            <person name="Kucharzyk K."/>
            <person name="Murdoch R.W."/>
            <person name="Higgins S."/>
            <person name="Loffler F."/>
        </authorList>
    </citation>
    <scope>NUCLEOTIDE SEQUENCE</scope>
</reference>